<dbReference type="SUPFAM" id="SSF51735">
    <property type="entry name" value="NAD(P)-binding Rossmann-fold domains"/>
    <property type="match status" value="1"/>
</dbReference>
<dbReference type="InterPro" id="IPR051317">
    <property type="entry name" value="Gfo/Idh/MocA_oxidoreduct"/>
</dbReference>
<accession>D8M9S4</accession>
<dbReference type="Gene3D" id="3.40.50.720">
    <property type="entry name" value="NAD(P)-binding Rossmann-like Domain"/>
    <property type="match status" value="1"/>
</dbReference>
<reference evidence="4" key="1">
    <citation type="submission" date="2010-02" db="EMBL/GenBank/DDBJ databases">
        <title>Sequencing and annotation of the Blastocystis hominis genome.</title>
        <authorList>
            <person name="Wincker P."/>
        </authorList>
    </citation>
    <scope>NUCLEOTIDE SEQUENCE</scope>
    <source>
        <strain evidence="4">Singapore isolate B</strain>
    </source>
</reference>
<evidence type="ECO:0000256" key="1">
    <source>
        <dbReference type="ARBA" id="ARBA00010928"/>
    </source>
</evidence>
<dbReference type="InParanoid" id="D8M9S4"/>
<evidence type="ECO:0000259" key="3">
    <source>
        <dbReference type="Pfam" id="PF22725"/>
    </source>
</evidence>
<dbReference type="Pfam" id="PF22725">
    <property type="entry name" value="GFO_IDH_MocA_C3"/>
    <property type="match status" value="1"/>
</dbReference>
<evidence type="ECO:0000313" key="5">
    <source>
        <dbReference type="Proteomes" id="UP000008312"/>
    </source>
</evidence>
<dbReference type="InterPro" id="IPR055170">
    <property type="entry name" value="GFO_IDH_MocA-like_dom"/>
</dbReference>
<sequence length="378" mass="41871">MIQRETNIPDSERVNAIIVASPTGSHYSIVLTALENGFHVICETPLCFSEEEAFKLAHVAIEKNLICAISHPYCYYGMVRYARDLIANNAIGEVISIRASYLQNAGILEKDASSWRFVSSQGGISYCFSDLGVQTYQLIAFVTQLTPTRVSGCLSRTYTNRATDDNGCALLQMKEGVFCDIHASKTSLLHDNFLSIEVDGTTGAIHWDLDSPNQLIYQRIHMNKQVLTPDSPPVMDHLRGRYNRLPRGHAEGFVEAMANMYDAIFNAIDLSASKMMRSIPADYVWLPSVLRGVEGVVFLNRVLESAQRGSLWIEMPPPPTFESIAATSVSAPAVNNFNNPLSINYSMMNPLQPMNLGLMPSVDEPSIPPDQTGVWRVC</sequence>
<dbReference type="AlphaFoldDB" id="D8M9S4"/>
<dbReference type="OrthoDB" id="200307at2759"/>
<evidence type="ECO:0000259" key="2">
    <source>
        <dbReference type="Pfam" id="PF01408"/>
    </source>
</evidence>
<evidence type="ECO:0000313" key="4">
    <source>
        <dbReference type="EMBL" id="CBK24813.2"/>
    </source>
</evidence>
<dbReference type="Pfam" id="PF01408">
    <property type="entry name" value="GFO_IDH_MocA"/>
    <property type="match status" value="1"/>
</dbReference>
<dbReference type="EMBL" id="FN668689">
    <property type="protein sequence ID" value="CBK24813.2"/>
    <property type="molecule type" value="Genomic_DNA"/>
</dbReference>
<dbReference type="InterPro" id="IPR036291">
    <property type="entry name" value="NAD(P)-bd_dom_sf"/>
</dbReference>
<dbReference type="Proteomes" id="UP000008312">
    <property type="component" value="Unassembled WGS sequence"/>
</dbReference>
<dbReference type="OMA" id="TYLGYPM"/>
<name>D8M9S4_BLAHO</name>
<feature type="domain" description="Gfo/Idh/MocA-like oxidoreductase N-terminal" evidence="2">
    <location>
        <begin position="7"/>
        <end position="70"/>
    </location>
</feature>
<feature type="domain" description="GFO/IDH/MocA-like oxidoreductase" evidence="3">
    <location>
        <begin position="79"/>
        <end position="205"/>
    </location>
</feature>
<dbReference type="GO" id="GO:0000166">
    <property type="term" value="F:nucleotide binding"/>
    <property type="evidence" value="ECO:0007669"/>
    <property type="project" value="InterPro"/>
</dbReference>
<evidence type="ECO:0008006" key="6">
    <source>
        <dbReference type="Google" id="ProtNLM"/>
    </source>
</evidence>
<gene>
    <name evidence="4" type="ORF">GSBLH_T00004498001</name>
</gene>
<comment type="similarity">
    <text evidence="1">Belongs to the Gfo/Idh/MocA family.</text>
</comment>
<proteinExistence type="inferred from homology"/>
<dbReference type="RefSeq" id="XP_012898861.1">
    <property type="nucleotide sequence ID" value="XM_013043407.1"/>
</dbReference>
<dbReference type="PANTHER" id="PTHR43708:SF3">
    <property type="entry name" value="OXIDOREDUCTASE"/>
    <property type="match status" value="1"/>
</dbReference>
<dbReference type="GeneID" id="24921523"/>
<dbReference type="InterPro" id="IPR000683">
    <property type="entry name" value="Gfo/Idh/MocA-like_OxRdtase_N"/>
</dbReference>
<keyword evidence="5" id="KW-1185">Reference proteome</keyword>
<dbReference type="PANTHER" id="PTHR43708">
    <property type="entry name" value="CONSERVED EXPRESSED OXIDOREDUCTASE (EUROFUNG)"/>
    <property type="match status" value="1"/>
</dbReference>
<dbReference type="Gene3D" id="3.30.360.10">
    <property type="entry name" value="Dihydrodipicolinate Reductase, domain 2"/>
    <property type="match status" value="1"/>
</dbReference>
<organism evidence="4">
    <name type="scientific">Blastocystis hominis</name>
    <dbReference type="NCBI Taxonomy" id="12968"/>
    <lineage>
        <taxon>Eukaryota</taxon>
        <taxon>Sar</taxon>
        <taxon>Stramenopiles</taxon>
        <taxon>Bigyra</taxon>
        <taxon>Opalozoa</taxon>
        <taxon>Opalinata</taxon>
        <taxon>Blastocystidae</taxon>
        <taxon>Blastocystis</taxon>
    </lineage>
</organism>
<dbReference type="SUPFAM" id="SSF55347">
    <property type="entry name" value="Glyceraldehyde-3-phosphate dehydrogenase-like, C-terminal domain"/>
    <property type="match status" value="1"/>
</dbReference>
<protein>
    <recommendedName>
        <fullName evidence="6">Gfo/Idh/MocA-like oxidoreductase N-terminal domain-containing protein</fullName>
    </recommendedName>
</protein>